<dbReference type="CDD" id="cd16917">
    <property type="entry name" value="HATPase_UhpB-NarQ-NarX-like"/>
    <property type="match status" value="1"/>
</dbReference>
<evidence type="ECO:0000256" key="9">
    <source>
        <dbReference type="ARBA" id="ARBA00022723"/>
    </source>
</evidence>
<dbReference type="InterPro" id="IPR036890">
    <property type="entry name" value="HATPase_C_sf"/>
</dbReference>
<dbReference type="PRINTS" id="PR00344">
    <property type="entry name" value="BCTRLSENSOR"/>
</dbReference>
<keyword evidence="12" id="KW-0902">Two-component regulatory system</keyword>
<feature type="coiled-coil region" evidence="16">
    <location>
        <begin position="199"/>
        <end position="236"/>
    </location>
</feature>
<feature type="transmembrane region" description="Helical" evidence="18">
    <location>
        <begin position="177"/>
        <end position="199"/>
    </location>
</feature>
<evidence type="ECO:0000256" key="11">
    <source>
        <dbReference type="ARBA" id="ARBA00023004"/>
    </source>
</evidence>
<dbReference type="EMBL" id="BOOH01000012">
    <property type="protein sequence ID" value="GIH74786.1"/>
    <property type="molecule type" value="Genomic_DNA"/>
</dbReference>
<comment type="subcellular location">
    <subcellularLocation>
        <location evidence="3">Cytoplasm</location>
    </subcellularLocation>
</comment>
<organism evidence="20 21">
    <name type="scientific">Planobispora longispora</name>
    <dbReference type="NCBI Taxonomy" id="28887"/>
    <lineage>
        <taxon>Bacteria</taxon>
        <taxon>Bacillati</taxon>
        <taxon>Actinomycetota</taxon>
        <taxon>Actinomycetes</taxon>
        <taxon>Streptosporangiales</taxon>
        <taxon>Streptosporangiaceae</taxon>
        <taxon>Planobispora</taxon>
    </lineage>
</organism>
<comment type="cofactor">
    <cofactor evidence="2">
        <name>[4Fe-4S] cluster</name>
        <dbReference type="ChEBI" id="CHEBI:49883"/>
    </cofactor>
</comment>
<keyword evidence="18" id="KW-0472">Membrane</keyword>
<evidence type="ECO:0000256" key="4">
    <source>
        <dbReference type="ARBA" id="ARBA00012438"/>
    </source>
</evidence>
<feature type="transmembrane region" description="Helical" evidence="18">
    <location>
        <begin position="150"/>
        <end position="170"/>
    </location>
</feature>
<dbReference type="Pfam" id="PF07730">
    <property type="entry name" value="HisKA_3"/>
    <property type="match status" value="1"/>
</dbReference>
<keyword evidence="21" id="KW-1185">Reference proteome</keyword>
<proteinExistence type="predicted"/>
<evidence type="ECO:0000256" key="10">
    <source>
        <dbReference type="ARBA" id="ARBA00022777"/>
    </source>
</evidence>
<dbReference type="InterPro" id="IPR005467">
    <property type="entry name" value="His_kinase_dom"/>
</dbReference>
<dbReference type="Gene3D" id="1.20.5.1930">
    <property type="match status" value="1"/>
</dbReference>
<dbReference type="GO" id="GO:0000155">
    <property type="term" value="F:phosphorelay sensor kinase activity"/>
    <property type="evidence" value="ECO:0007669"/>
    <property type="project" value="InterPro"/>
</dbReference>
<dbReference type="Gene3D" id="3.30.565.10">
    <property type="entry name" value="Histidine kinase-like ATPase, C-terminal domain"/>
    <property type="match status" value="1"/>
</dbReference>
<dbReference type="RefSeq" id="WP_203889513.1">
    <property type="nucleotide sequence ID" value="NZ_BOOH01000012.1"/>
</dbReference>
<dbReference type="AlphaFoldDB" id="A0A8J3REI3"/>
<evidence type="ECO:0000256" key="16">
    <source>
        <dbReference type="SAM" id="Coils"/>
    </source>
</evidence>
<dbReference type="GO" id="GO:0016020">
    <property type="term" value="C:membrane"/>
    <property type="evidence" value="ECO:0007669"/>
    <property type="project" value="InterPro"/>
</dbReference>
<keyword evidence="7" id="KW-0963">Cytoplasm</keyword>
<evidence type="ECO:0000256" key="3">
    <source>
        <dbReference type="ARBA" id="ARBA00004496"/>
    </source>
</evidence>
<evidence type="ECO:0000259" key="19">
    <source>
        <dbReference type="PROSITE" id="PS50109"/>
    </source>
</evidence>
<keyword evidence="16" id="KW-0175">Coiled coil</keyword>
<dbReference type="Pfam" id="PF02518">
    <property type="entry name" value="HATPase_c"/>
    <property type="match status" value="1"/>
</dbReference>
<feature type="region of interest" description="Disordered" evidence="17">
    <location>
        <begin position="1"/>
        <end position="40"/>
    </location>
</feature>
<comment type="caution">
    <text evidence="20">The sequence shown here is derived from an EMBL/GenBank/DDBJ whole genome shotgun (WGS) entry which is preliminary data.</text>
</comment>
<evidence type="ECO:0000256" key="18">
    <source>
        <dbReference type="SAM" id="Phobius"/>
    </source>
</evidence>
<keyword evidence="6" id="KW-0004">4Fe-4S</keyword>
<keyword evidence="18" id="KW-1133">Transmembrane helix</keyword>
<dbReference type="SMART" id="SM00387">
    <property type="entry name" value="HATPase_c"/>
    <property type="match status" value="1"/>
</dbReference>
<dbReference type="GO" id="GO:0046872">
    <property type="term" value="F:metal ion binding"/>
    <property type="evidence" value="ECO:0007669"/>
    <property type="project" value="UniProtKB-KW"/>
</dbReference>
<evidence type="ECO:0000313" key="20">
    <source>
        <dbReference type="EMBL" id="GIH74786.1"/>
    </source>
</evidence>
<feature type="transmembrane region" description="Helical" evidence="18">
    <location>
        <begin position="80"/>
        <end position="100"/>
    </location>
</feature>
<evidence type="ECO:0000256" key="8">
    <source>
        <dbReference type="ARBA" id="ARBA00022679"/>
    </source>
</evidence>
<dbReference type="SUPFAM" id="SSF55874">
    <property type="entry name" value="ATPase domain of HSP90 chaperone/DNA topoisomerase II/histidine kinase"/>
    <property type="match status" value="1"/>
</dbReference>
<keyword evidence="9" id="KW-0479">Metal-binding</keyword>
<dbReference type="GO" id="GO:0005737">
    <property type="term" value="C:cytoplasm"/>
    <property type="evidence" value="ECO:0007669"/>
    <property type="project" value="UniProtKB-SubCell"/>
</dbReference>
<name>A0A8J3REI3_9ACTN</name>
<protein>
    <recommendedName>
        <fullName evidence="5">Oxygen sensor histidine kinase NreB</fullName>
        <ecNumber evidence="4">2.7.13.3</ecNumber>
    </recommendedName>
    <alternativeName>
        <fullName evidence="15">Nitrogen regulation protein B</fullName>
    </alternativeName>
</protein>
<feature type="domain" description="Histidine kinase" evidence="19">
    <location>
        <begin position="340"/>
        <end position="430"/>
    </location>
</feature>
<dbReference type="InterPro" id="IPR004358">
    <property type="entry name" value="Sig_transdc_His_kin-like_C"/>
</dbReference>
<feature type="transmembrane region" description="Helical" evidence="18">
    <location>
        <begin position="112"/>
        <end position="130"/>
    </location>
</feature>
<keyword evidence="13" id="KW-0411">Iron-sulfur</keyword>
<dbReference type="InterPro" id="IPR003594">
    <property type="entry name" value="HATPase_dom"/>
</dbReference>
<evidence type="ECO:0000256" key="12">
    <source>
        <dbReference type="ARBA" id="ARBA00023012"/>
    </source>
</evidence>
<dbReference type="GO" id="GO:0046983">
    <property type="term" value="F:protein dimerization activity"/>
    <property type="evidence" value="ECO:0007669"/>
    <property type="project" value="InterPro"/>
</dbReference>
<evidence type="ECO:0000256" key="2">
    <source>
        <dbReference type="ARBA" id="ARBA00001966"/>
    </source>
</evidence>
<evidence type="ECO:0000256" key="17">
    <source>
        <dbReference type="SAM" id="MobiDB-lite"/>
    </source>
</evidence>
<keyword evidence="10 20" id="KW-0418">Kinase</keyword>
<evidence type="ECO:0000256" key="15">
    <source>
        <dbReference type="ARBA" id="ARBA00030800"/>
    </source>
</evidence>
<feature type="region of interest" description="Disordered" evidence="17">
    <location>
        <begin position="426"/>
        <end position="475"/>
    </location>
</feature>
<evidence type="ECO:0000256" key="14">
    <source>
        <dbReference type="ARBA" id="ARBA00024827"/>
    </source>
</evidence>
<evidence type="ECO:0000256" key="6">
    <source>
        <dbReference type="ARBA" id="ARBA00022485"/>
    </source>
</evidence>
<dbReference type="PANTHER" id="PTHR24421:SF62">
    <property type="entry name" value="SENSORY TRANSDUCTION HISTIDINE KINASE"/>
    <property type="match status" value="1"/>
</dbReference>
<comment type="catalytic activity">
    <reaction evidence="1">
        <text>ATP + protein L-histidine = ADP + protein N-phospho-L-histidine.</text>
        <dbReference type="EC" id="2.7.13.3"/>
    </reaction>
</comment>
<dbReference type="Proteomes" id="UP000616724">
    <property type="component" value="Unassembled WGS sequence"/>
</dbReference>
<dbReference type="EC" id="2.7.13.3" evidence="4"/>
<evidence type="ECO:0000256" key="5">
    <source>
        <dbReference type="ARBA" id="ARBA00017322"/>
    </source>
</evidence>
<evidence type="ECO:0000256" key="13">
    <source>
        <dbReference type="ARBA" id="ARBA00023014"/>
    </source>
</evidence>
<comment type="function">
    <text evidence="14">Member of the two-component regulatory system NreB/NreC involved in the control of dissimilatory nitrate/nitrite reduction in response to oxygen. NreB functions as a direct oxygen sensor histidine kinase which is autophosphorylated, in the absence of oxygen, probably at the conserved histidine residue, and transfers its phosphate group probably to a conserved aspartate residue of NreC. NreB/NreC activates the expression of the nitrate (narGHJI) and nitrite (nir) reductase operons, as well as the putative nitrate transporter gene narT.</text>
</comment>
<keyword evidence="18" id="KW-0812">Transmembrane</keyword>
<gene>
    <name evidence="20" type="ORF">Plo01_12150</name>
</gene>
<feature type="compositionally biased region" description="Low complexity" evidence="17">
    <location>
        <begin position="431"/>
        <end position="464"/>
    </location>
</feature>
<dbReference type="InterPro" id="IPR050482">
    <property type="entry name" value="Sensor_HK_TwoCompSys"/>
</dbReference>
<accession>A0A8J3REI3</accession>
<feature type="compositionally biased region" description="Low complexity" evidence="17">
    <location>
        <begin position="25"/>
        <end position="34"/>
    </location>
</feature>
<dbReference type="PANTHER" id="PTHR24421">
    <property type="entry name" value="NITRATE/NITRITE SENSOR PROTEIN NARX-RELATED"/>
    <property type="match status" value="1"/>
</dbReference>
<evidence type="ECO:0000256" key="1">
    <source>
        <dbReference type="ARBA" id="ARBA00000085"/>
    </source>
</evidence>
<keyword evidence="11" id="KW-0408">Iron</keyword>
<dbReference type="GO" id="GO:0051539">
    <property type="term" value="F:4 iron, 4 sulfur cluster binding"/>
    <property type="evidence" value="ECO:0007669"/>
    <property type="project" value="UniProtKB-KW"/>
</dbReference>
<evidence type="ECO:0000313" key="21">
    <source>
        <dbReference type="Proteomes" id="UP000616724"/>
    </source>
</evidence>
<dbReference type="InterPro" id="IPR011712">
    <property type="entry name" value="Sig_transdc_His_kin_sub3_dim/P"/>
</dbReference>
<keyword evidence="8" id="KW-0808">Transferase</keyword>
<sequence>MPDDLPLEEPERRLATGPDGPPAPRGRAPRSAVPLLRPGRPADPAGPNVWESSLFGWELLLAASTLLPAVFITLEDWSGWAEPLAAGLMAAIFPVYLLIGRSAIMNDDRRRGIVYIVLIAVLFTPAALLAPSGTFALFGLCPQCFMVLRARPAVGVVVLLNLGPALRFLLSTDGWEGTFNFLTVTTITIFFAAVFGVWMERIMEQSEERAALIAELEAQRAEVARLSAERGALAERERLAGEIHDTLAQGFTSIIMLIQAAEARPDPARHLALAVQTARENLAEARALVAALSPAPLDGSSFDEALRRLVARLGEETGISAAVSVRGTSRPLPPPVEVVLIRAVQEALANVRKHAAASLVEVAAAYDADAVTLEIRDDGRGLDRRASGGSGEGYGLRGMRARVEQVGGSLTLTGAPGGGVVLEITVPTGSAGSRPDAAPATAAPDASTGAAPATGPHPPGGDAASAPAVTADQGA</sequence>
<evidence type="ECO:0000256" key="7">
    <source>
        <dbReference type="ARBA" id="ARBA00022490"/>
    </source>
</evidence>
<reference evidence="20 21" key="1">
    <citation type="submission" date="2021-01" db="EMBL/GenBank/DDBJ databases">
        <title>Whole genome shotgun sequence of Planobispora longispora NBRC 13918.</title>
        <authorList>
            <person name="Komaki H."/>
            <person name="Tamura T."/>
        </authorList>
    </citation>
    <scope>NUCLEOTIDE SEQUENCE [LARGE SCALE GENOMIC DNA]</scope>
    <source>
        <strain evidence="20 21">NBRC 13918</strain>
    </source>
</reference>
<dbReference type="PROSITE" id="PS50109">
    <property type="entry name" value="HIS_KIN"/>
    <property type="match status" value="1"/>
</dbReference>